<dbReference type="GO" id="GO:0005886">
    <property type="term" value="C:plasma membrane"/>
    <property type="evidence" value="ECO:0007669"/>
    <property type="project" value="UniProtKB-SubCell"/>
</dbReference>
<evidence type="ECO:0000256" key="2">
    <source>
        <dbReference type="ARBA" id="ARBA00022475"/>
    </source>
</evidence>
<dbReference type="PROSITE" id="PS50262">
    <property type="entry name" value="G_PROTEIN_RECEP_F1_2"/>
    <property type="match status" value="1"/>
</dbReference>
<dbReference type="InterPro" id="IPR017452">
    <property type="entry name" value="GPCR_Rhodpsn_7TM"/>
</dbReference>
<evidence type="ECO:0000256" key="3">
    <source>
        <dbReference type="ARBA" id="ARBA00022692"/>
    </source>
</evidence>
<dbReference type="GO" id="GO:0045028">
    <property type="term" value="F:G protein-coupled purinergic nucleotide receptor activity"/>
    <property type="evidence" value="ECO:0007669"/>
    <property type="project" value="TreeGrafter"/>
</dbReference>
<feature type="transmembrane region" description="Helical" evidence="10">
    <location>
        <begin position="220"/>
        <end position="245"/>
    </location>
</feature>
<comment type="subcellular location">
    <subcellularLocation>
        <location evidence="1">Cell membrane</location>
        <topology evidence="1">Multi-pass membrane protein</topology>
    </subcellularLocation>
</comment>
<dbReference type="GeneTree" id="ENSGT01110000267167"/>
<dbReference type="Gene3D" id="1.20.1070.10">
    <property type="entry name" value="Rhodopsin 7-helix transmembrane proteins"/>
    <property type="match status" value="1"/>
</dbReference>
<evidence type="ECO:0000256" key="4">
    <source>
        <dbReference type="ARBA" id="ARBA00022989"/>
    </source>
</evidence>
<reference evidence="12" key="2">
    <citation type="submission" date="2025-08" db="UniProtKB">
        <authorList>
            <consortium name="Ensembl"/>
        </authorList>
    </citation>
    <scope>IDENTIFICATION</scope>
</reference>
<keyword evidence="8 9" id="KW-0807">Transducer</keyword>
<dbReference type="PRINTS" id="PR00237">
    <property type="entry name" value="GPCRRHODOPSN"/>
</dbReference>
<feature type="transmembrane region" description="Helical" evidence="10">
    <location>
        <begin position="265"/>
        <end position="289"/>
    </location>
</feature>
<dbReference type="CDD" id="cd14982">
    <property type="entry name" value="7tmA_purinoceptor-like"/>
    <property type="match status" value="1"/>
</dbReference>
<feature type="transmembrane region" description="Helical" evidence="10">
    <location>
        <begin position="319"/>
        <end position="340"/>
    </location>
</feature>
<comment type="similarity">
    <text evidence="9">Belongs to the G-protein coupled receptor 1 family.</text>
</comment>
<evidence type="ECO:0000256" key="10">
    <source>
        <dbReference type="SAM" id="Phobius"/>
    </source>
</evidence>
<dbReference type="Ensembl" id="ENSSMAT00000053837.1">
    <property type="protein sequence ID" value="ENSSMAP00000048350.1"/>
    <property type="gene ID" value="ENSSMAG00000030838.1"/>
</dbReference>
<keyword evidence="5 9" id="KW-0297">G-protein coupled receptor</keyword>
<keyword evidence="7 9" id="KW-0675">Receptor</keyword>
<feature type="transmembrane region" description="Helical" evidence="10">
    <location>
        <begin position="360"/>
        <end position="382"/>
    </location>
</feature>
<dbReference type="Proteomes" id="UP000694558">
    <property type="component" value="Chromosome 3"/>
</dbReference>
<evidence type="ECO:0000313" key="13">
    <source>
        <dbReference type="Proteomes" id="UP000694558"/>
    </source>
</evidence>
<feature type="transmembrane region" description="Helical" evidence="10">
    <location>
        <begin position="179"/>
        <end position="200"/>
    </location>
</feature>
<reference evidence="12" key="1">
    <citation type="submission" date="2023-05" db="EMBL/GenBank/DDBJ databases">
        <title>High-quality long-read genome of Scophthalmus maximus.</title>
        <authorList>
            <person name="Lien S."/>
            <person name="Martinez P."/>
        </authorList>
    </citation>
    <scope>NUCLEOTIDE SEQUENCE [LARGE SCALE GENOMIC DNA]</scope>
</reference>
<evidence type="ECO:0000256" key="9">
    <source>
        <dbReference type="RuleBase" id="RU000688"/>
    </source>
</evidence>
<accession>A0A8D3CM42</accession>
<evidence type="ECO:0000259" key="11">
    <source>
        <dbReference type="PROSITE" id="PS50262"/>
    </source>
</evidence>
<dbReference type="PRINTS" id="PR01157">
    <property type="entry name" value="P2YPURNOCPTR"/>
</dbReference>
<feature type="transmembrane region" description="Helical" evidence="10">
    <location>
        <begin position="101"/>
        <end position="126"/>
    </location>
</feature>
<dbReference type="PROSITE" id="PS00237">
    <property type="entry name" value="G_PROTEIN_RECEP_F1_1"/>
    <property type="match status" value="1"/>
</dbReference>
<organism evidence="12 13">
    <name type="scientific">Scophthalmus maximus</name>
    <name type="common">Turbot</name>
    <name type="synonym">Psetta maxima</name>
    <dbReference type="NCBI Taxonomy" id="52904"/>
    <lineage>
        <taxon>Eukaryota</taxon>
        <taxon>Metazoa</taxon>
        <taxon>Chordata</taxon>
        <taxon>Craniata</taxon>
        <taxon>Vertebrata</taxon>
        <taxon>Euteleostomi</taxon>
        <taxon>Actinopterygii</taxon>
        <taxon>Neopterygii</taxon>
        <taxon>Teleostei</taxon>
        <taxon>Neoteleostei</taxon>
        <taxon>Acanthomorphata</taxon>
        <taxon>Carangaria</taxon>
        <taxon>Pleuronectiformes</taxon>
        <taxon>Pleuronectoidei</taxon>
        <taxon>Scophthalmidae</taxon>
        <taxon>Scophthalmus</taxon>
    </lineage>
</organism>
<evidence type="ECO:0000256" key="5">
    <source>
        <dbReference type="ARBA" id="ARBA00023040"/>
    </source>
</evidence>
<name>A0A8D3CM42_SCOMX</name>
<sequence length="418" mass="46055">MIYGQNVGVSCKRAQIENRLQSDLTRVDQRFVSEVFSVTSLSASTTFKRFTVHLSASRASGDMSDLGGVGATSSADLSSVTSEMNASSATRCRQAATSPHVFLVLVYSLLFLVGLLLNGFALRVYFCRAKQTTSSVTVYLKNLAASDFLLSLCLPVRIINYASSSVPVHQVYCSFGSSAFYLNMYASILFMGFIAANRYLKIVHPLGTHFLQTVRAARVISTLTWVFLLSMSSTYISLSLSTWAPVPSVPGAVSCGVLRSLPLRLFYKIIHTCSAAIFLLVLVSLVLFYHGTSRRLSQAQQRQPASSSSKKLAKSRRNMSVLVGVFCVCFVPYHLVRLPYAFLQMQCSWSPAFFYLKELSIMLSVLNVCLDPLIYCIFCKAFRAQLSARRTVSATQVTSHAGRLEMRSGDEGRSRATC</sequence>
<dbReference type="AlphaFoldDB" id="A0A8D3CM42"/>
<feature type="domain" description="G-protein coupled receptors family 1 profile" evidence="11">
    <location>
        <begin position="117"/>
        <end position="375"/>
    </location>
</feature>
<evidence type="ECO:0000256" key="6">
    <source>
        <dbReference type="ARBA" id="ARBA00023136"/>
    </source>
</evidence>
<evidence type="ECO:0000256" key="7">
    <source>
        <dbReference type="ARBA" id="ARBA00023170"/>
    </source>
</evidence>
<protein>
    <recommendedName>
        <fullName evidence="11">G-protein coupled receptors family 1 profile domain-containing protein</fullName>
    </recommendedName>
</protein>
<keyword evidence="2" id="KW-1003">Cell membrane</keyword>
<dbReference type="SUPFAM" id="SSF81321">
    <property type="entry name" value="Family A G protein-coupled receptor-like"/>
    <property type="match status" value="1"/>
</dbReference>
<evidence type="ECO:0000256" key="1">
    <source>
        <dbReference type="ARBA" id="ARBA00004651"/>
    </source>
</evidence>
<keyword evidence="6 10" id="KW-0472">Membrane</keyword>
<proteinExistence type="inferred from homology"/>
<dbReference type="InterPro" id="IPR000276">
    <property type="entry name" value="GPCR_Rhodpsn"/>
</dbReference>
<keyword evidence="3 9" id="KW-0812">Transmembrane</keyword>
<keyword evidence="4 10" id="KW-1133">Transmembrane helix</keyword>
<evidence type="ECO:0000256" key="8">
    <source>
        <dbReference type="ARBA" id="ARBA00023224"/>
    </source>
</evidence>
<dbReference type="Pfam" id="PF00001">
    <property type="entry name" value="7tm_1"/>
    <property type="match status" value="1"/>
</dbReference>
<evidence type="ECO:0000313" key="12">
    <source>
        <dbReference type="Ensembl" id="ENSSMAP00000048350.1"/>
    </source>
</evidence>
<dbReference type="PANTHER" id="PTHR24233:SF11">
    <property type="entry name" value="P2Y PURINOCEPTOR 14-LIKE"/>
    <property type="match status" value="1"/>
</dbReference>
<dbReference type="PANTHER" id="PTHR24233">
    <property type="entry name" value="P2Y PURINOCEPTOR-RELATED G-PROTEIN COUPLED RECEPTOR"/>
    <property type="match status" value="1"/>
</dbReference>
<gene>
    <name evidence="12" type="primary">LOC118297898</name>
</gene>